<dbReference type="PANTHER" id="PTHR22042">
    <property type="entry name" value="TANKYRASE 1 BINDING PROTEIN"/>
    <property type="match status" value="1"/>
</dbReference>
<feature type="compositionally biased region" description="Polar residues" evidence="1">
    <location>
        <begin position="136"/>
        <end position="150"/>
    </location>
</feature>
<dbReference type="InterPro" id="IPR032764">
    <property type="entry name" value="Tankyrase-bd_C"/>
</dbReference>
<organism evidence="3 4">
    <name type="scientific">Cirrhinus molitorella</name>
    <name type="common">mud carp</name>
    <dbReference type="NCBI Taxonomy" id="172907"/>
    <lineage>
        <taxon>Eukaryota</taxon>
        <taxon>Metazoa</taxon>
        <taxon>Chordata</taxon>
        <taxon>Craniata</taxon>
        <taxon>Vertebrata</taxon>
        <taxon>Euteleostomi</taxon>
        <taxon>Actinopterygii</taxon>
        <taxon>Neopterygii</taxon>
        <taxon>Teleostei</taxon>
        <taxon>Ostariophysi</taxon>
        <taxon>Cypriniformes</taxon>
        <taxon>Cyprinidae</taxon>
        <taxon>Labeoninae</taxon>
        <taxon>Labeonini</taxon>
        <taxon>Cirrhinus</taxon>
    </lineage>
</organism>
<dbReference type="EMBL" id="JAYMGO010000008">
    <property type="protein sequence ID" value="KAL1269595.1"/>
    <property type="molecule type" value="Genomic_DNA"/>
</dbReference>
<keyword evidence="4" id="KW-1185">Reference proteome</keyword>
<dbReference type="Pfam" id="PF15327">
    <property type="entry name" value="Tankyrase_bdg_C"/>
    <property type="match status" value="1"/>
</dbReference>
<dbReference type="InterPro" id="IPR040006">
    <property type="entry name" value="TNKS1BP1-like"/>
</dbReference>
<dbReference type="Proteomes" id="UP001558613">
    <property type="component" value="Unassembled WGS sequence"/>
</dbReference>
<accession>A0ABR3MYA0</accession>
<feature type="domain" description="Tankyrase 1-binding protein C-terminal" evidence="2">
    <location>
        <begin position="183"/>
        <end position="226"/>
    </location>
</feature>
<reference evidence="3 4" key="1">
    <citation type="submission" date="2023-09" db="EMBL/GenBank/DDBJ databases">
        <authorList>
            <person name="Wang M."/>
        </authorList>
    </citation>
    <scope>NUCLEOTIDE SEQUENCE [LARGE SCALE GENOMIC DNA]</scope>
    <source>
        <strain evidence="3">GT-2023</strain>
        <tissue evidence="3">Liver</tissue>
    </source>
</reference>
<evidence type="ECO:0000259" key="2">
    <source>
        <dbReference type="Pfam" id="PF15327"/>
    </source>
</evidence>
<feature type="compositionally biased region" description="Low complexity" evidence="1">
    <location>
        <begin position="211"/>
        <end position="222"/>
    </location>
</feature>
<feature type="compositionally biased region" description="Polar residues" evidence="1">
    <location>
        <begin position="115"/>
        <end position="126"/>
    </location>
</feature>
<evidence type="ECO:0000313" key="4">
    <source>
        <dbReference type="Proteomes" id="UP001558613"/>
    </source>
</evidence>
<protein>
    <recommendedName>
        <fullName evidence="2">Tankyrase 1-binding protein C-terminal domain-containing protein</fullName>
    </recommendedName>
</protein>
<feature type="compositionally biased region" description="Low complexity" evidence="1">
    <location>
        <begin position="181"/>
        <end position="193"/>
    </location>
</feature>
<gene>
    <name evidence="3" type="ORF">QQF64_031884</name>
</gene>
<comment type="caution">
    <text evidence="3">The sequence shown here is derived from an EMBL/GenBank/DDBJ whole genome shotgun (WGS) entry which is preliminary data.</text>
</comment>
<evidence type="ECO:0000313" key="3">
    <source>
        <dbReference type="EMBL" id="KAL1269595.1"/>
    </source>
</evidence>
<evidence type="ECO:0000256" key="1">
    <source>
        <dbReference type="SAM" id="MobiDB-lite"/>
    </source>
</evidence>
<sequence>MEYLGDKLSVAHSQVSGWMGNVRRSLQGALNLVSSSVERRSTGGGGEDGGGFKRAASLRSLANRSRESFRRFSLRSQQRLSLRRRTTSLASPSTPSSELVKQCVSGPEENKDTDNLVQETDSQYGTWETGLRTDDSLTPATPSSDDNLTPSPRKPTPPHTTEQPLLIDTTDGSTTSPQKQTELPFPETPTTLLDSSALRARVNLNKKSTRRAPPSRAARHSALLSQVPEAPEQRMNGATGTQQRIRQTLLSRARKSGTLPWHGPICSEGSAKEERRVRQSDRRPFTPSAHTLTQISFLASSCPCAASCWWQRERGRVLTSVAERTKD</sequence>
<name>A0ABR3MYA0_9TELE</name>
<feature type="compositionally biased region" description="Low complexity" evidence="1">
    <location>
        <begin position="87"/>
        <end position="99"/>
    </location>
</feature>
<feature type="non-terminal residue" evidence="3">
    <location>
        <position position="1"/>
    </location>
</feature>
<feature type="region of interest" description="Disordered" evidence="1">
    <location>
        <begin position="66"/>
        <end position="242"/>
    </location>
</feature>
<feature type="compositionally biased region" description="Polar residues" evidence="1">
    <location>
        <begin position="170"/>
        <end position="180"/>
    </location>
</feature>
<dbReference type="PANTHER" id="PTHR22042:SF3">
    <property type="entry name" value="RIKEN CDNA 2900026A02 GENE"/>
    <property type="match status" value="1"/>
</dbReference>
<proteinExistence type="predicted"/>
<feature type="region of interest" description="Disordered" evidence="1">
    <location>
        <begin position="256"/>
        <end position="287"/>
    </location>
</feature>
<feature type="compositionally biased region" description="Basic and acidic residues" evidence="1">
    <location>
        <begin position="270"/>
        <end position="284"/>
    </location>
</feature>